<accession>A0A1J9RIT4</accession>
<feature type="compositionally biased region" description="Polar residues" evidence="1">
    <location>
        <begin position="407"/>
        <end position="417"/>
    </location>
</feature>
<feature type="compositionally biased region" description="Polar residues" evidence="1">
    <location>
        <begin position="287"/>
        <end position="312"/>
    </location>
</feature>
<evidence type="ECO:0000313" key="3">
    <source>
        <dbReference type="Proteomes" id="UP000183809"/>
    </source>
</evidence>
<evidence type="ECO:0000313" key="2">
    <source>
        <dbReference type="EMBL" id="OJD39938.1"/>
    </source>
</evidence>
<dbReference type="EMBL" id="MNUE01000002">
    <property type="protein sequence ID" value="OJD39938.1"/>
    <property type="molecule type" value="Genomic_DNA"/>
</dbReference>
<keyword evidence="3" id="KW-1185">Reference proteome</keyword>
<dbReference type="Proteomes" id="UP000183809">
    <property type="component" value="Unassembled WGS sequence"/>
</dbReference>
<feature type="compositionally biased region" description="Low complexity" evidence="1">
    <location>
        <begin position="322"/>
        <end position="338"/>
    </location>
</feature>
<name>A0A1J9RIT4_9PEZI</name>
<gene>
    <name evidence="2" type="ORF">BKCO1_2000109</name>
</gene>
<reference evidence="2 3" key="1">
    <citation type="submission" date="2016-10" db="EMBL/GenBank/DDBJ databases">
        <title>Proteomics and genomics reveal pathogen-plant mechanisms compatible with a hemibiotrophic lifestyle of Diplodia corticola.</title>
        <authorList>
            <person name="Fernandes I."/>
            <person name="De Jonge R."/>
            <person name="Van De Peer Y."/>
            <person name="Devreese B."/>
            <person name="Alves A."/>
            <person name="Esteves A.C."/>
        </authorList>
    </citation>
    <scope>NUCLEOTIDE SEQUENCE [LARGE SCALE GENOMIC DNA]</scope>
    <source>
        <strain evidence="2 3">CBS 112549</strain>
    </source>
</reference>
<dbReference type="AlphaFoldDB" id="A0A1J9RIT4"/>
<dbReference type="GeneID" id="31012555"/>
<feature type="region of interest" description="Disordered" evidence="1">
    <location>
        <begin position="255"/>
        <end position="359"/>
    </location>
</feature>
<proteinExistence type="predicted"/>
<comment type="caution">
    <text evidence="2">The sequence shown here is derived from an EMBL/GenBank/DDBJ whole genome shotgun (WGS) entry which is preliminary data.</text>
</comment>
<feature type="compositionally biased region" description="Basic and acidic residues" evidence="1">
    <location>
        <begin position="9"/>
        <end position="21"/>
    </location>
</feature>
<organism evidence="2 3">
    <name type="scientific">Diplodia corticola</name>
    <dbReference type="NCBI Taxonomy" id="236234"/>
    <lineage>
        <taxon>Eukaryota</taxon>
        <taxon>Fungi</taxon>
        <taxon>Dikarya</taxon>
        <taxon>Ascomycota</taxon>
        <taxon>Pezizomycotina</taxon>
        <taxon>Dothideomycetes</taxon>
        <taxon>Dothideomycetes incertae sedis</taxon>
        <taxon>Botryosphaeriales</taxon>
        <taxon>Botryosphaeriaceae</taxon>
        <taxon>Diplodia</taxon>
    </lineage>
</organism>
<protein>
    <submittedName>
        <fullName evidence="2">Uncharacterized protein</fullName>
    </submittedName>
</protein>
<feature type="region of interest" description="Disordered" evidence="1">
    <location>
        <begin position="378"/>
        <end position="426"/>
    </location>
</feature>
<sequence length="426" mass="45749">MAPISRRKSSSETRVNAHEMEIANAGRLNPAHCQGNSPVEAQAVNPYNPSNNSNGQAQSKGVDRRSFAPLRPSPLSTCDQALRIAPGPLVEAWRCEGQGQTRGMQSQASQEGRHHSPLGFISASTRPHTPPPLVPPFAFEIRRSNTTPEKQNGPMICSSTRHYTPRYWPAGVVYGGQTPISNPTPYDLAYQRALEVIYPSTSHYTPSYWPAGVAYGGQTPIFDPTLGPPYNLAYQHAQSRQGPIQAMPVGQPLVEERPTLSPSNVPYAPRPVPVQHPSSPAKHFPPTSLNELSPLSSSGTDMSHTSAQSNTHYPARDFPKNGPSSSQASPGGSQSTAAHLYYRPSLPPPKPQGGYVPLPKPTPAICSGWKNNDLEPFLASVARTQTENSHRGHHSNNPAIAPPSSIPDRSTAPSGGNPNKVAEAKP</sequence>
<dbReference type="RefSeq" id="XP_020134925.1">
    <property type="nucleotide sequence ID" value="XM_020272296.1"/>
</dbReference>
<feature type="compositionally biased region" description="Polar residues" evidence="1">
    <location>
        <begin position="34"/>
        <end position="59"/>
    </location>
</feature>
<feature type="region of interest" description="Disordered" evidence="1">
    <location>
        <begin position="1"/>
        <end position="75"/>
    </location>
</feature>
<evidence type="ECO:0000256" key="1">
    <source>
        <dbReference type="SAM" id="MobiDB-lite"/>
    </source>
</evidence>